<feature type="domain" description="Rv2175c C-terminal" evidence="1">
    <location>
        <begin position="60"/>
        <end position="114"/>
    </location>
</feature>
<dbReference type="Proteomes" id="UP000319094">
    <property type="component" value="Unassembled WGS sequence"/>
</dbReference>
<evidence type="ECO:0000259" key="2">
    <source>
        <dbReference type="Pfam" id="PF21531"/>
    </source>
</evidence>
<dbReference type="EMBL" id="VFON01000001">
    <property type="protein sequence ID" value="TQL42250.1"/>
    <property type="molecule type" value="Genomic_DNA"/>
</dbReference>
<proteinExistence type="predicted"/>
<gene>
    <name evidence="3" type="ORF">FB468_0236</name>
</gene>
<protein>
    <submittedName>
        <fullName evidence="3">Excisionase family DNA binding protein</fullName>
    </submittedName>
</protein>
<dbReference type="InterPro" id="IPR048576">
    <property type="entry name" value="Rv2175c_wHTH"/>
</dbReference>
<comment type="caution">
    <text evidence="3">The sequence shown here is derived from an EMBL/GenBank/DDBJ whole genome shotgun (WGS) entry which is preliminary data.</text>
</comment>
<evidence type="ECO:0000259" key="1">
    <source>
        <dbReference type="Pfam" id="PF18367"/>
    </source>
</evidence>
<dbReference type="OrthoDB" id="3784042at2"/>
<dbReference type="AlphaFoldDB" id="A0A542Y2F0"/>
<dbReference type="InterPro" id="IPR041098">
    <property type="entry name" value="Rv2175c_C"/>
</dbReference>
<keyword evidence="4" id="KW-1185">Reference proteome</keyword>
<dbReference type="GO" id="GO:0003677">
    <property type="term" value="F:DNA binding"/>
    <property type="evidence" value="ECO:0007669"/>
    <property type="project" value="InterPro"/>
</dbReference>
<reference evidence="3 4" key="1">
    <citation type="submission" date="2019-06" db="EMBL/GenBank/DDBJ databases">
        <title>Sequencing the genomes of 1000 actinobacteria strains.</title>
        <authorList>
            <person name="Klenk H.-P."/>
        </authorList>
    </citation>
    <scope>NUCLEOTIDE SEQUENCE [LARGE SCALE GENOMIC DNA]</scope>
    <source>
        <strain evidence="3 4">DSM 8803</strain>
    </source>
</reference>
<name>A0A542Y2F0_9MICO</name>
<evidence type="ECO:0000313" key="3">
    <source>
        <dbReference type="EMBL" id="TQL42250.1"/>
    </source>
</evidence>
<dbReference type="RefSeq" id="WP_141885733.1">
    <property type="nucleotide sequence ID" value="NZ_BAAAUY010000015.1"/>
</dbReference>
<sequence length="115" mass="12703">MSDNTVSFESTLTIPEVAEQFGISLGKVHRLVEERYLAIVRIDGVKRIPAEFVQGAEPLHSLRGTLLALSDAGLTEEESVHWLYSVSDELGERPIDLLLRGNKSAVRRATQALAF</sequence>
<evidence type="ECO:0000313" key="4">
    <source>
        <dbReference type="Proteomes" id="UP000319094"/>
    </source>
</evidence>
<feature type="domain" description="DNA-binding protein Rv2175c wHTH" evidence="2">
    <location>
        <begin position="9"/>
        <end position="52"/>
    </location>
</feature>
<dbReference type="Pfam" id="PF18367">
    <property type="entry name" value="Rv2175c_C"/>
    <property type="match status" value="1"/>
</dbReference>
<organism evidence="3 4">
    <name type="scientific">Leucobacter komagatae</name>
    <dbReference type="NCBI Taxonomy" id="55969"/>
    <lineage>
        <taxon>Bacteria</taxon>
        <taxon>Bacillati</taxon>
        <taxon>Actinomycetota</taxon>
        <taxon>Actinomycetes</taxon>
        <taxon>Micrococcales</taxon>
        <taxon>Microbacteriaceae</taxon>
        <taxon>Leucobacter</taxon>
    </lineage>
</organism>
<accession>A0A542Y2F0</accession>
<dbReference type="Pfam" id="PF21531">
    <property type="entry name" value="Rv2175c_wHTH"/>
    <property type="match status" value="1"/>
</dbReference>